<comment type="caution">
    <text evidence="12">The sequence shown here is derived from an EMBL/GenBank/DDBJ whole genome shotgun (WGS) entry which is preliminary data.</text>
</comment>
<evidence type="ECO:0000256" key="5">
    <source>
        <dbReference type="ARBA" id="ARBA00022692"/>
    </source>
</evidence>
<dbReference type="InterPro" id="IPR050943">
    <property type="entry name" value="Glycosyltr_29_Sialyltrsf"/>
</dbReference>
<evidence type="ECO:0000256" key="8">
    <source>
        <dbReference type="ARBA" id="ARBA00023034"/>
    </source>
</evidence>
<accession>A0ABN9ME85</accession>
<evidence type="ECO:0000256" key="10">
    <source>
        <dbReference type="ARBA" id="ARBA00023180"/>
    </source>
</evidence>
<evidence type="ECO:0000313" key="13">
    <source>
        <dbReference type="Proteomes" id="UP001176940"/>
    </source>
</evidence>
<keyword evidence="6" id="KW-0735">Signal-anchor</keyword>
<evidence type="ECO:0000256" key="7">
    <source>
        <dbReference type="ARBA" id="ARBA00022989"/>
    </source>
</evidence>
<comment type="subcellular location">
    <subcellularLocation>
        <location evidence="1">Golgi apparatus membrane</location>
        <topology evidence="1">Single-pass type II membrane protein</topology>
    </subcellularLocation>
</comment>
<dbReference type="InterPro" id="IPR038578">
    <property type="entry name" value="GT29-like_sf"/>
</dbReference>
<evidence type="ECO:0000256" key="9">
    <source>
        <dbReference type="ARBA" id="ARBA00023136"/>
    </source>
</evidence>
<sequence>MLLHHYYHYQLTMTDHGHDLFHQTSSFLEKCNQTKKTLVFCFAGSSEKQRVYRRAVSSARYLHTKRRCSDTHNDVDRCSVAVWSLESCHTDSSPATNDPEVPGNQGKHRVTKRRAVLSNPMFTMVTSVNVKKTNTTYLPSAVCPPALCFPLHCQRRSAGKQSGDVTAVLSSWRALTQDAGGVQRSTAPGTDTEYKIKANTFRKYMNDLQKCPWKYNQTEHDLLRLKFGSCCDAGRMLIVTQENSPLGLQIKYETNSKKVTINEKIFQMLPKVSPLTTKPLDTCAIVGNGGILLNRFCGDEIDKNDFVFRSSGHFIGKSIHDLIRIISSLVHSFCFRFNLPPMTIANDIGTKSDMVSANPSILMQRFQKLHESRRPFIDLLKNYKSAMILLPAFSYTQNMDVSFRVLHTVQDFDLPNKVIFFHPEYLKNISMHWREKGLKVKRLSSGLMLVSAAIELCKKITLYGFWPFSEDLEGDIIPHHYYDNKMPKPGFHSMPEEFYFYTQMHLKGILHLKVGQCS</sequence>
<protein>
    <recommendedName>
        <fullName evidence="14">ST8 alpha-N-acetyl-neuraminide alpha-2,8-sialyltransferase 6</fullName>
    </recommendedName>
</protein>
<keyword evidence="13" id="KW-1185">Reference proteome</keyword>
<evidence type="ECO:0000256" key="1">
    <source>
        <dbReference type="ARBA" id="ARBA00004323"/>
    </source>
</evidence>
<feature type="region of interest" description="Disordered" evidence="11">
    <location>
        <begin position="89"/>
        <end position="109"/>
    </location>
</feature>
<dbReference type="Pfam" id="PF00777">
    <property type="entry name" value="Glyco_transf_29"/>
    <property type="match status" value="2"/>
</dbReference>
<name>A0ABN9ME85_9NEOB</name>
<evidence type="ECO:0000256" key="11">
    <source>
        <dbReference type="SAM" id="MobiDB-lite"/>
    </source>
</evidence>
<evidence type="ECO:0000256" key="4">
    <source>
        <dbReference type="ARBA" id="ARBA00022679"/>
    </source>
</evidence>
<keyword evidence="7" id="KW-1133">Transmembrane helix</keyword>
<evidence type="ECO:0000256" key="6">
    <source>
        <dbReference type="ARBA" id="ARBA00022968"/>
    </source>
</evidence>
<organism evidence="12 13">
    <name type="scientific">Ranitomeya imitator</name>
    <name type="common">mimic poison frog</name>
    <dbReference type="NCBI Taxonomy" id="111125"/>
    <lineage>
        <taxon>Eukaryota</taxon>
        <taxon>Metazoa</taxon>
        <taxon>Chordata</taxon>
        <taxon>Craniata</taxon>
        <taxon>Vertebrata</taxon>
        <taxon>Euteleostomi</taxon>
        <taxon>Amphibia</taxon>
        <taxon>Batrachia</taxon>
        <taxon>Anura</taxon>
        <taxon>Neobatrachia</taxon>
        <taxon>Hyloidea</taxon>
        <taxon>Dendrobatidae</taxon>
        <taxon>Dendrobatinae</taxon>
        <taxon>Ranitomeya</taxon>
    </lineage>
</organism>
<gene>
    <name evidence="12" type="ORF">RIMI_LOCUS19933945</name>
</gene>
<dbReference type="PANTHER" id="PTHR11987">
    <property type="entry name" value="ALPHA-2,8-SIALYLTRANSFERASE"/>
    <property type="match status" value="1"/>
</dbReference>
<keyword evidence="8" id="KW-0333">Golgi apparatus</keyword>
<dbReference type="EMBL" id="CAUEEQ010065157">
    <property type="protein sequence ID" value="CAJ0965067.1"/>
    <property type="molecule type" value="Genomic_DNA"/>
</dbReference>
<reference evidence="12" key="1">
    <citation type="submission" date="2023-07" db="EMBL/GenBank/DDBJ databases">
        <authorList>
            <person name="Stuckert A."/>
        </authorList>
    </citation>
    <scope>NUCLEOTIDE SEQUENCE</scope>
</reference>
<keyword evidence="5" id="KW-0812">Transmembrane</keyword>
<evidence type="ECO:0008006" key="14">
    <source>
        <dbReference type="Google" id="ProtNLM"/>
    </source>
</evidence>
<keyword evidence="10" id="KW-0325">Glycoprotein</keyword>
<evidence type="ECO:0000313" key="12">
    <source>
        <dbReference type="EMBL" id="CAJ0965067.1"/>
    </source>
</evidence>
<evidence type="ECO:0000256" key="3">
    <source>
        <dbReference type="ARBA" id="ARBA00022676"/>
    </source>
</evidence>
<comment type="similarity">
    <text evidence="2">Belongs to the glycosyltransferase 29 family.</text>
</comment>
<dbReference type="PANTHER" id="PTHR11987:SF53">
    <property type="entry name" value="ALPHA-2,8-SIALYLTRANSFERASE 8F-LIKE"/>
    <property type="match status" value="1"/>
</dbReference>
<keyword evidence="4" id="KW-0808">Transferase</keyword>
<proteinExistence type="inferred from homology"/>
<dbReference type="InterPro" id="IPR001675">
    <property type="entry name" value="Glyco_trans_29"/>
</dbReference>
<keyword evidence="9" id="KW-0472">Membrane</keyword>
<dbReference type="Gene3D" id="3.90.1480.20">
    <property type="entry name" value="Glycosyl transferase family 29"/>
    <property type="match status" value="2"/>
</dbReference>
<dbReference type="Proteomes" id="UP001176940">
    <property type="component" value="Unassembled WGS sequence"/>
</dbReference>
<keyword evidence="3" id="KW-0328">Glycosyltransferase</keyword>
<evidence type="ECO:0000256" key="2">
    <source>
        <dbReference type="ARBA" id="ARBA00006003"/>
    </source>
</evidence>